<gene>
    <name evidence="2" type="ORF">EDC52_10830</name>
</gene>
<protein>
    <submittedName>
        <fullName evidence="2">Uncharacterized protein YjiS (DUF1127 family)</fullName>
    </submittedName>
</protein>
<dbReference type="AlphaFoldDB" id="A0A4R3YPX8"/>
<sequence length="86" mass="10068">MKNPPLNGIDTLRQTCSLEQQNKPRLFFLTLWLNRLSAWRAFRKNKNLLLALNDSQLKDIGLKREDIQLADSDRFRHIIGGSYPPF</sequence>
<proteinExistence type="predicted"/>
<organism evidence="2 3">
    <name type="scientific">Biostraticola tofi</name>
    <dbReference type="NCBI Taxonomy" id="466109"/>
    <lineage>
        <taxon>Bacteria</taxon>
        <taxon>Pseudomonadati</taxon>
        <taxon>Pseudomonadota</taxon>
        <taxon>Gammaproteobacteria</taxon>
        <taxon>Enterobacterales</taxon>
        <taxon>Bruguierivoracaceae</taxon>
        <taxon>Biostraticola</taxon>
    </lineage>
</organism>
<dbReference type="Proteomes" id="UP000295719">
    <property type="component" value="Unassembled WGS sequence"/>
</dbReference>
<keyword evidence="3" id="KW-1185">Reference proteome</keyword>
<name>A0A4R3YPX8_9GAMM</name>
<comment type="caution">
    <text evidence="2">The sequence shown here is derived from an EMBL/GenBank/DDBJ whole genome shotgun (WGS) entry which is preliminary data.</text>
</comment>
<dbReference type="RefSeq" id="WP_131866376.1">
    <property type="nucleotide sequence ID" value="NZ_SMCR01000008.1"/>
</dbReference>
<accession>A0A4R3YPX8</accession>
<dbReference type="EMBL" id="SMCR01000008">
    <property type="protein sequence ID" value="TCV93648.1"/>
    <property type="molecule type" value="Genomic_DNA"/>
</dbReference>
<reference evidence="2 3" key="1">
    <citation type="submission" date="2019-03" db="EMBL/GenBank/DDBJ databases">
        <title>Genomic Encyclopedia of Type Strains, Phase IV (KMG-IV): sequencing the most valuable type-strain genomes for metagenomic binning, comparative biology and taxonomic classification.</title>
        <authorList>
            <person name="Goeker M."/>
        </authorList>
    </citation>
    <scope>NUCLEOTIDE SEQUENCE [LARGE SCALE GENOMIC DNA]</scope>
    <source>
        <strain evidence="2 3">DSM 19580</strain>
    </source>
</reference>
<feature type="domain" description="YjiS-like" evidence="1">
    <location>
        <begin position="35"/>
        <end position="68"/>
    </location>
</feature>
<evidence type="ECO:0000259" key="1">
    <source>
        <dbReference type="Pfam" id="PF06568"/>
    </source>
</evidence>
<evidence type="ECO:0000313" key="3">
    <source>
        <dbReference type="Proteomes" id="UP000295719"/>
    </source>
</evidence>
<dbReference type="InterPro" id="IPR009506">
    <property type="entry name" value="YjiS-like"/>
</dbReference>
<dbReference type="OrthoDB" id="6505244at2"/>
<dbReference type="Pfam" id="PF06568">
    <property type="entry name" value="YjiS-like"/>
    <property type="match status" value="1"/>
</dbReference>
<evidence type="ECO:0000313" key="2">
    <source>
        <dbReference type="EMBL" id="TCV93648.1"/>
    </source>
</evidence>